<dbReference type="EMBL" id="AUSU01007494">
    <property type="protein sequence ID" value="EPS60535.1"/>
    <property type="molecule type" value="Genomic_DNA"/>
</dbReference>
<dbReference type="GO" id="GO:0016020">
    <property type="term" value="C:membrane"/>
    <property type="evidence" value="ECO:0007669"/>
    <property type="project" value="UniProtKB-SubCell"/>
</dbReference>
<organism evidence="9 10">
    <name type="scientific">Genlisea aurea</name>
    <dbReference type="NCBI Taxonomy" id="192259"/>
    <lineage>
        <taxon>Eukaryota</taxon>
        <taxon>Viridiplantae</taxon>
        <taxon>Streptophyta</taxon>
        <taxon>Embryophyta</taxon>
        <taxon>Tracheophyta</taxon>
        <taxon>Spermatophyta</taxon>
        <taxon>Magnoliopsida</taxon>
        <taxon>eudicotyledons</taxon>
        <taxon>Gunneridae</taxon>
        <taxon>Pentapetalae</taxon>
        <taxon>asterids</taxon>
        <taxon>lamiids</taxon>
        <taxon>Lamiales</taxon>
        <taxon>Lentibulariaceae</taxon>
        <taxon>Genlisea</taxon>
    </lineage>
</organism>
<evidence type="ECO:0000256" key="6">
    <source>
        <dbReference type="ARBA" id="ARBA00022989"/>
    </source>
</evidence>
<dbReference type="OrthoDB" id="2016943at2759"/>
<dbReference type="InterPro" id="IPR000136">
    <property type="entry name" value="Oleosin"/>
</dbReference>
<name>S8C180_9LAMI</name>
<comment type="caution">
    <text evidence="9">The sequence shown here is derived from an EMBL/GenBank/DDBJ whole genome shotgun (WGS) entry which is preliminary data.</text>
</comment>
<evidence type="ECO:0000256" key="4">
    <source>
        <dbReference type="ARBA" id="ARBA00022677"/>
    </source>
</evidence>
<evidence type="ECO:0008006" key="11">
    <source>
        <dbReference type="Google" id="ProtNLM"/>
    </source>
</evidence>
<dbReference type="GO" id="GO:0048608">
    <property type="term" value="P:reproductive structure development"/>
    <property type="evidence" value="ECO:0007669"/>
    <property type="project" value="UniProtKB-ARBA"/>
</dbReference>
<evidence type="ECO:0000256" key="5">
    <source>
        <dbReference type="ARBA" id="ARBA00022692"/>
    </source>
</evidence>
<keyword evidence="4" id="KW-0551">Lipid droplet</keyword>
<feature type="transmembrane region" description="Helical" evidence="8">
    <location>
        <begin position="42"/>
        <end position="65"/>
    </location>
</feature>
<dbReference type="GO" id="GO:0012511">
    <property type="term" value="C:monolayer-surrounded lipid storage body"/>
    <property type="evidence" value="ECO:0007669"/>
    <property type="project" value="InterPro"/>
</dbReference>
<feature type="transmembrane region" description="Helical" evidence="8">
    <location>
        <begin position="71"/>
        <end position="104"/>
    </location>
</feature>
<dbReference type="PANTHER" id="PTHR33203:SF4">
    <property type="entry name" value="F27J15.22"/>
    <property type="match status" value="1"/>
</dbReference>
<gene>
    <name evidence="9" type="ORF">M569_14267</name>
</gene>
<dbReference type="AlphaFoldDB" id="S8C180"/>
<evidence type="ECO:0000313" key="9">
    <source>
        <dbReference type="EMBL" id="EPS60535.1"/>
    </source>
</evidence>
<comment type="subcellular location">
    <subcellularLocation>
        <location evidence="2">Lipid droplet</location>
    </subcellularLocation>
    <subcellularLocation>
        <location evidence="1">Membrane</location>
        <topology evidence="1">Multi-pass membrane protein</topology>
    </subcellularLocation>
</comment>
<proteinExistence type="inferred from homology"/>
<keyword evidence="10" id="KW-1185">Reference proteome</keyword>
<feature type="non-terminal residue" evidence="9">
    <location>
        <position position="1"/>
    </location>
</feature>
<evidence type="ECO:0000256" key="7">
    <source>
        <dbReference type="ARBA" id="ARBA00023136"/>
    </source>
</evidence>
<keyword evidence="7 8" id="KW-0472">Membrane</keyword>
<keyword evidence="6 8" id="KW-1133">Transmembrane helix</keyword>
<reference evidence="9 10" key="1">
    <citation type="journal article" date="2013" name="BMC Genomics">
        <title>The miniature genome of a carnivorous plant Genlisea aurea contains a low number of genes and short non-coding sequences.</title>
        <authorList>
            <person name="Leushkin E.V."/>
            <person name="Sutormin R.A."/>
            <person name="Nabieva E.R."/>
            <person name="Penin A.A."/>
            <person name="Kondrashov A.S."/>
            <person name="Logacheva M.D."/>
        </authorList>
    </citation>
    <scope>NUCLEOTIDE SEQUENCE [LARGE SCALE GENOMIC DNA]</scope>
</reference>
<evidence type="ECO:0000256" key="2">
    <source>
        <dbReference type="ARBA" id="ARBA00004502"/>
    </source>
</evidence>
<dbReference type="Pfam" id="PF01277">
    <property type="entry name" value="Oleosin"/>
    <property type="match status" value="1"/>
</dbReference>
<keyword evidence="5 8" id="KW-0812">Transmembrane</keyword>
<evidence type="ECO:0000313" key="10">
    <source>
        <dbReference type="Proteomes" id="UP000015453"/>
    </source>
</evidence>
<dbReference type="Proteomes" id="UP000015453">
    <property type="component" value="Unassembled WGS sequence"/>
</dbReference>
<comment type="similarity">
    <text evidence="3">Belongs to the oleosin family.</text>
</comment>
<evidence type="ECO:0000256" key="8">
    <source>
        <dbReference type="SAM" id="Phobius"/>
    </source>
</evidence>
<evidence type="ECO:0000256" key="1">
    <source>
        <dbReference type="ARBA" id="ARBA00004141"/>
    </source>
</evidence>
<dbReference type="GO" id="GO:0019915">
    <property type="term" value="P:lipid storage"/>
    <property type="evidence" value="ECO:0007669"/>
    <property type="project" value="TreeGrafter"/>
</dbReference>
<evidence type="ECO:0000256" key="3">
    <source>
        <dbReference type="ARBA" id="ARBA00010858"/>
    </source>
</evidence>
<dbReference type="GO" id="GO:0009791">
    <property type="term" value="P:post-embryonic development"/>
    <property type="evidence" value="ECO:0007669"/>
    <property type="project" value="UniProtKB-ARBA"/>
</dbReference>
<sequence length="148" mass="15278">RQITARRSPATPASILQSLKDQASNSGGQVIGLAALAISGGILLLLAGLTVTAAVLGMIFFAPLILISSPLWVPAAIVSFVVAAGGLAAIVFATAAAVSGAWVYSYFMGLNPPGWTRVDYARNRIADTAGHVKDRYWTVRVKDAAPGA</sequence>
<protein>
    <recommendedName>
        <fullName evidence="11">Oleosin</fullName>
    </recommendedName>
</protein>
<accession>S8C180</accession>
<dbReference type="PANTHER" id="PTHR33203">
    <property type="entry name" value="OLEOSIN"/>
    <property type="match status" value="1"/>
</dbReference>